<dbReference type="GO" id="GO:0006796">
    <property type="term" value="P:phosphate-containing compound metabolic process"/>
    <property type="evidence" value="ECO:0007669"/>
    <property type="project" value="UniProtKB-ARBA"/>
</dbReference>
<evidence type="ECO:0000313" key="3">
    <source>
        <dbReference type="EMBL" id="KAL0172168.1"/>
    </source>
</evidence>
<evidence type="ECO:0000259" key="2">
    <source>
        <dbReference type="SMART" id="SM00852"/>
    </source>
</evidence>
<comment type="similarity">
    <text evidence="1">In the N-terminal section; belongs to the MoaB/Mog family.</text>
</comment>
<organism evidence="3 4">
    <name type="scientific">Cirrhinus mrigala</name>
    <name type="common">Mrigala</name>
    <dbReference type="NCBI Taxonomy" id="683832"/>
    <lineage>
        <taxon>Eukaryota</taxon>
        <taxon>Metazoa</taxon>
        <taxon>Chordata</taxon>
        <taxon>Craniata</taxon>
        <taxon>Vertebrata</taxon>
        <taxon>Euteleostomi</taxon>
        <taxon>Actinopterygii</taxon>
        <taxon>Neopterygii</taxon>
        <taxon>Teleostei</taxon>
        <taxon>Ostariophysi</taxon>
        <taxon>Cypriniformes</taxon>
        <taxon>Cyprinidae</taxon>
        <taxon>Labeoninae</taxon>
        <taxon>Labeonini</taxon>
        <taxon>Cirrhinus</taxon>
    </lineage>
</organism>
<dbReference type="InterPro" id="IPR036425">
    <property type="entry name" value="MoaB/Mog-like_dom_sf"/>
</dbReference>
<dbReference type="SMART" id="SM00852">
    <property type="entry name" value="MoCF_biosynth"/>
    <property type="match status" value="1"/>
</dbReference>
<name>A0ABD0PDL2_CIRMR</name>
<feature type="non-terminal residue" evidence="3">
    <location>
        <position position="203"/>
    </location>
</feature>
<reference evidence="3 4" key="1">
    <citation type="submission" date="2024-05" db="EMBL/GenBank/DDBJ databases">
        <title>Genome sequencing and assembly of Indian major carp, Cirrhinus mrigala (Hamilton, 1822).</title>
        <authorList>
            <person name="Mohindra V."/>
            <person name="Chowdhury L.M."/>
            <person name="Lal K."/>
            <person name="Jena J.K."/>
        </authorList>
    </citation>
    <scope>NUCLEOTIDE SEQUENCE [LARGE SCALE GENOMIC DNA]</scope>
    <source>
        <strain evidence="3">CM1030</strain>
        <tissue evidence="3">Blood</tissue>
    </source>
</reference>
<dbReference type="PANTHER" id="PTHR13939:SF0">
    <property type="entry name" value="NMN AMIDOHYDROLASE-LIKE PROTEIN YFAY"/>
    <property type="match status" value="1"/>
</dbReference>
<dbReference type="InterPro" id="IPR001453">
    <property type="entry name" value="MoaB/Mog_dom"/>
</dbReference>
<dbReference type="Pfam" id="PF00994">
    <property type="entry name" value="MoCF_biosynth"/>
    <property type="match status" value="1"/>
</dbReference>
<gene>
    <name evidence="3" type="ORF">M9458_032479</name>
</gene>
<dbReference type="EMBL" id="JAMKFB020000016">
    <property type="protein sequence ID" value="KAL0172168.1"/>
    <property type="molecule type" value="Genomic_DNA"/>
</dbReference>
<dbReference type="SUPFAM" id="SSF53218">
    <property type="entry name" value="Molybdenum cofactor biosynthesis proteins"/>
    <property type="match status" value="1"/>
</dbReference>
<dbReference type="GO" id="GO:0090407">
    <property type="term" value="P:organophosphate biosynthetic process"/>
    <property type="evidence" value="ECO:0007669"/>
    <property type="project" value="UniProtKB-ARBA"/>
</dbReference>
<protein>
    <recommendedName>
        <fullName evidence="2">MoaB/Mog domain-containing protein</fullName>
    </recommendedName>
</protein>
<dbReference type="InterPro" id="IPR050101">
    <property type="entry name" value="CinA"/>
</dbReference>
<accession>A0ABD0PDL2</accession>
<dbReference type="CDD" id="cd00885">
    <property type="entry name" value="cinA"/>
    <property type="match status" value="1"/>
</dbReference>
<dbReference type="AlphaFoldDB" id="A0ABD0PDL2"/>
<keyword evidence="4" id="KW-1185">Reference proteome</keyword>
<dbReference type="Proteomes" id="UP001529510">
    <property type="component" value="Unassembled WGS sequence"/>
</dbReference>
<dbReference type="PANTHER" id="PTHR13939">
    <property type="entry name" value="NICOTINAMIDE-NUCLEOTIDE AMIDOHYDROLASE PNCC"/>
    <property type="match status" value="1"/>
</dbReference>
<sequence length="203" mass="21796">MQQALPRISSVAKRVQRIGAQIIPMAQNCNASSTQKDGAVTAAILIIGDEILKKFMFTLQGHTVDTNSAFLCRGLRKLGVTVERITVVPDVQEVIAKEVAQLSSSVTHLITSGGIGPTHDDVTFESVAKAFGEGLHAHPELTKLVEGFFGPITPNSAQMKLAMVPVSAKLNFGIDPQTGQRNRIPLVSVRNVYIFPGIPSLLE</sequence>
<feature type="domain" description="MoaB/Mog" evidence="2">
    <location>
        <begin position="43"/>
        <end position="181"/>
    </location>
</feature>
<dbReference type="Gene3D" id="3.40.980.10">
    <property type="entry name" value="MoaB/Mog-like domain"/>
    <property type="match status" value="1"/>
</dbReference>
<comment type="caution">
    <text evidence="3">The sequence shown here is derived from an EMBL/GenBank/DDBJ whole genome shotgun (WGS) entry which is preliminary data.</text>
</comment>
<evidence type="ECO:0000313" key="4">
    <source>
        <dbReference type="Proteomes" id="UP001529510"/>
    </source>
</evidence>
<evidence type="ECO:0000256" key="1">
    <source>
        <dbReference type="ARBA" id="ARBA00007589"/>
    </source>
</evidence>
<proteinExistence type="inferred from homology"/>